<sequence length="56" mass="6229">MTAGAMRAFDRVRAALPNADERLRPAAAPDSARRRRPDRARSRIGPCAIAVARMRR</sequence>
<evidence type="ECO:0000313" key="2">
    <source>
        <dbReference type="EMBL" id="MDW9251450.1"/>
    </source>
</evidence>
<comment type="caution">
    <text evidence="2">The sequence shown here is derived from an EMBL/GenBank/DDBJ whole genome shotgun (WGS) entry which is preliminary data.</text>
</comment>
<feature type="region of interest" description="Disordered" evidence="1">
    <location>
        <begin position="18"/>
        <end position="45"/>
    </location>
</feature>
<proteinExistence type="predicted"/>
<reference evidence="2" key="1">
    <citation type="submission" date="2018-08" db="EMBL/GenBank/DDBJ databases">
        <title>Identification of Burkholderia cepacia strains that express a Burkholderia pseudomallei-like capsular polysaccharide.</title>
        <authorList>
            <person name="Burtnick M.N."/>
            <person name="Vongsouvath M."/>
            <person name="Newton P."/>
            <person name="Wuthiekanun V."/>
            <person name="Limmathurotsakul D."/>
            <person name="Brett P.J."/>
            <person name="Chantratita N."/>
            <person name="Dance D.A."/>
        </authorList>
    </citation>
    <scope>NUCLEOTIDE SEQUENCE</scope>
    <source>
        <strain evidence="2">SBXCC001</strain>
    </source>
</reference>
<organism evidence="2 3">
    <name type="scientific">Burkholderia thailandensis</name>
    <dbReference type="NCBI Taxonomy" id="57975"/>
    <lineage>
        <taxon>Bacteria</taxon>
        <taxon>Pseudomonadati</taxon>
        <taxon>Pseudomonadota</taxon>
        <taxon>Betaproteobacteria</taxon>
        <taxon>Burkholderiales</taxon>
        <taxon>Burkholderiaceae</taxon>
        <taxon>Burkholderia</taxon>
        <taxon>pseudomallei group</taxon>
    </lineage>
</organism>
<accession>A0AAW9CLL7</accession>
<dbReference type="EMBL" id="QXCT01000001">
    <property type="protein sequence ID" value="MDW9251450.1"/>
    <property type="molecule type" value="Genomic_DNA"/>
</dbReference>
<evidence type="ECO:0000313" key="3">
    <source>
        <dbReference type="Proteomes" id="UP001272137"/>
    </source>
</evidence>
<dbReference type="AlphaFoldDB" id="A0AAW9CLL7"/>
<gene>
    <name evidence="2" type="ORF">C7S16_6737</name>
</gene>
<name>A0AAW9CLL7_BURTH</name>
<dbReference type="Proteomes" id="UP001272137">
    <property type="component" value="Unassembled WGS sequence"/>
</dbReference>
<protein>
    <submittedName>
        <fullName evidence="2">Uncharacterized protein</fullName>
    </submittedName>
</protein>
<evidence type="ECO:0000256" key="1">
    <source>
        <dbReference type="SAM" id="MobiDB-lite"/>
    </source>
</evidence>